<evidence type="ECO:0000313" key="8">
    <source>
        <dbReference type="Proteomes" id="UP000305067"/>
    </source>
</evidence>
<dbReference type="Proteomes" id="UP000305067">
    <property type="component" value="Unassembled WGS sequence"/>
</dbReference>
<gene>
    <name evidence="7" type="ORF">BDV98DRAFT_520762</name>
</gene>
<evidence type="ECO:0000313" key="7">
    <source>
        <dbReference type="EMBL" id="TFL07662.1"/>
    </source>
</evidence>
<organism evidence="7 8">
    <name type="scientific">Pterulicium gracile</name>
    <dbReference type="NCBI Taxonomy" id="1884261"/>
    <lineage>
        <taxon>Eukaryota</taxon>
        <taxon>Fungi</taxon>
        <taxon>Dikarya</taxon>
        <taxon>Basidiomycota</taxon>
        <taxon>Agaricomycotina</taxon>
        <taxon>Agaricomycetes</taxon>
        <taxon>Agaricomycetidae</taxon>
        <taxon>Agaricales</taxon>
        <taxon>Pleurotineae</taxon>
        <taxon>Pterulaceae</taxon>
        <taxon>Pterulicium</taxon>
    </lineage>
</organism>
<name>A0A5C3R0G0_9AGAR</name>
<dbReference type="PANTHER" id="PTHR21346">
    <property type="entry name" value="FUN14 DOMAIN CONTAINING"/>
    <property type="match status" value="1"/>
</dbReference>
<evidence type="ECO:0000256" key="4">
    <source>
        <dbReference type="ARBA" id="ARBA00022989"/>
    </source>
</evidence>
<evidence type="ECO:0000256" key="2">
    <source>
        <dbReference type="ARBA" id="ARBA00009160"/>
    </source>
</evidence>
<dbReference type="STRING" id="1884261.A0A5C3R0G0"/>
<evidence type="ECO:0000256" key="6">
    <source>
        <dbReference type="SAM" id="Phobius"/>
    </source>
</evidence>
<dbReference type="EMBL" id="ML178814">
    <property type="protein sequence ID" value="TFL07662.1"/>
    <property type="molecule type" value="Genomic_DNA"/>
</dbReference>
<dbReference type="Pfam" id="PF04930">
    <property type="entry name" value="FUN14"/>
    <property type="match status" value="1"/>
</dbReference>
<keyword evidence="4 6" id="KW-1133">Transmembrane helix</keyword>
<protein>
    <submittedName>
        <fullName evidence="7">FUN14 family-domain-containing protein</fullName>
    </submittedName>
</protein>
<dbReference type="InterPro" id="IPR007014">
    <property type="entry name" value="FUN14"/>
</dbReference>
<comment type="subcellular location">
    <subcellularLocation>
        <location evidence="1">Membrane</location>
    </subcellularLocation>
</comment>
<evidence type="ECO:0000256" key="5">
    <source>
        <dbReference type="ARBA" id="ARBA00023136"/>
    </source>
</evidence>
<feature type="transmembrane region" description="Helical" evidence="6">
    <location>
        <begin position="137"/>
        <end position="157"/>
    </location>
</feature>
<proteinExistence type="inferred from homology"/>
<dbReference type="AlphaFoldDB" id="A0A5C3R0G0"/>
<evidence type="ECO:0000256" key="3">
    <source>
        <dbReference type="ARBA" id="ARBA00022692"/>
    </source>
</evidence>
<reference evidence="7 8" key="1">
    <citation type="journal article" date="2019" name="Nat. Ecol. Evol.">
        <title>Megaphylogeny resolves global patterns of mushroom evolution.</title>
        <authorList>
            <person name="Varga T."/>
            <person name="Krizsan K."/>
            <person name="Foldi C."/>
            <person name="Dima B."/>
            <person name="Sanchez-Garcia M."/>
            <person name="Sanchez-Ramirez S."/>
            <person name="Szollosi G.J."/>
            <person name="Szarkandi J.G."/>
            <person name="Papp V."/>
            <person name="Albert L."/>
            <person name="Andreopoulos W."/>
            <person name="Angelini C."/>
            <person name="Antonin V."/>
            <person name="Barry K.W."/>
            <person name="Bougher N.L."/>
            <person name="Buchanan P."/>
            <person name="Buyck B."/>
            <person name="Bense V."/>
            <person name="Catcheside P."/>
            <person name="Chovatia M."/>
            <person name="Cooper J."/>
            <person name="Damon W."/>
            <person name="Desjardin D."/>
            <person name="Finy P."/>
            <person name="Geml J."/>
            <person name="Haridas S."/>
            <person name="Hughes K."/>
            <person name="Justo A."/>
            <person name="Karasinski D."/>
            <person name="Kautmanova I."/>
            <person name="Kiss B."/>
            <person name="Kocsube S."/>
            <person name="Kotiranta H."/>
            <person name="LaButti K.M."/>
            <person name="Lechner B.E."/>
            <person name="Liimatainen K."/>
            <person name="Lipzen A."/>
            <person name="Lukacs Z."/>
            <person name="Mihaltcheva S."/>
            <person name="Morgado L.N."/>
            <person name="Niskanen T."/>
            <person name="Noordeloos M.E."/>
            <person name="Ohm R.A."/>
            <person name="Ortiz-Santana B."/>
            <person name="Ovrebo C."/>
            <person name="Racz N."/>
            <person name="Riley R."/>
            <person name="Savchenko A."/>
            <person name="Shiryaev A."/>
            <person name="Soop K."/>
            <person name="Spirin V."/>
            <person name="Szebenyi C."/>
            <person name="Tomsovsky M."/>
            <person name="Tulloss R.E."/>
            <person name="Uehling J."/>
            <person name="Grigoriev I.V."/>
            <person name="Vagvolgyi C."/>
            <person name="Papp T."/>
            <person name="Martin F.M."/>
            <person name="Miettinen O."/>
            <person name="Hibbett D.S."/>
            <person name="Nagy L.G."/>
        </authorList>
    </citation>
    <scope>NUCLEOTIDE SEQUENCE [LARGE SCALE GENOMIC DNA]</scope>
    <source>
        <strain evidence="7 8">CBS 309.79</strain>
    </source>
</reference>
<evidence type="ECO:0000256" key="1">
    <source>
        <dbReference type="ARBA" id="ARBA00004370"/>
    </source>
</evidence>
<sequence>MASLFTARHGLGLRSTRLWTPSTRSAFSTHLAPRPCSIRQTLQYSTNSVRSAPKPNVSPIFKAAGVATIGLGLSTQLRTPIKCDVVVDSPPGNPSNLDSNSANPPPPTSSVNVYELSFGTVCGVCAGVFIRKGAKALAFFLGGIFVLLQYLGTFSIAKVDWRVVGNKFENAFYKTDAVTGAKRPPSVVSAWNWLINFLTADFQPRASFLAGLALGLRMG</sequence>
<keyword evidence="8" id="KW-1185">Reference proteome</keyword>
<dbReference type="OrthoDB" id="163794at2759"/>
<accession>A0A5C3R0G0</accession>
<keyword evidence="5 6" id="KW-0472">Membrane</keyword>
<keyword evidence="3 6" id="KW-0812">Transmembrane</keyword>
<dbReference type="PANTHER" id="PTHR21346:SF10">
    <property type="entry name" value="TRANSMEMBRANE PROTEIN"/>
    <property type="match status" value="1"/>
</dbReference>
<comment type="similarity">
    <text evidence="2">Belongs to the FUN14 family.</text>
</comment>
<dbReference type="GO" id="GO:0016020">
    <property type="term" value="C:membrane"/>
    <property type="evidence" value="ECO:0007669"/>
    <property type="project" value="UniProtKB-SubCell"/>
</dbReference>